<reference evidence="1 2" key="1">
    <citation type="submission" date="2024-02" db="EMBL/GenBank/DDBJ databases">
        <title>A Gaetbulibacter species isolated from tidal flats and genomic insights of their niches.</title>
        <authorList>
            <person name="Ye Y."/>
        </authorList>
    </citation>
    <scope>NUCLEOTIDE SEQUENCE [LARGE SCALE GENOMIC DNA]</scope>
    <source>
        <strain evidence="1 2">KYW382</strain>
    </source>
</reference>
<organism evidence="1 2">
    <name type="scientific">Gaetbulibacter aestuarii</name>
    <dbReference type="NCBI Taxonomy" id="1502358"/>
    <lineage>
        <taxon>Bacteria</taxon>
        <taxon>Pseudomonadati</taxon>
        <taxon>Bacteroidota</taxon>
        <taxon>Flavobacteriia</taxon>
        <taxon>Flavobacteriales</taxon>
        <taxon>Flavobacteriaceae</taxon>
        <taxon>Gaetbulibacter</taxon>
    </lineage>
</organism>
<evidence type="ECO:0000313" key="2">
    <source>
        <dbReference type="Proteomes" id="UP001610100"/>
    </source>
</evidence>
<keyword evidence="2" id="KW-1185">Reference proteome</keyword>
<protein>
    <submittedName>
        <fullName evidence="1">Uncharacterized protein</fullName>
    </submittedName>
</protein>
<gene>
    <name evidence="1" type="ORF">V8G58_02340</name>
</gene>
<dbReference type="Proteomes" id="UP001610100">
    <property type="component" value="Unassembled WGS sequence"/>
</dbReference>
<dbReference type="RefSeq" id="WP_344739265.1">
    <property type="nucleotide sequence ID" value="NZ_BAABAY010000001.1"/>
</dbReference>
<name>A0ABW7MYB1_9FLAO</name>
<sequence length="234" mass="26132">MNRLITILSCLLLLTCQQSKNDKSKINAEMVSQEAQNTEIPNVDNAQDTLINTNHYLIIGNKSAEIKIIDESEEATYPDYNFLNSYGHDVIIGKDTDQVEIYRKYSPQTTFEDFPAEIYHGPLADPDFSTNPEAKQFISRIKEACANGINFAGHYTMVIWGCGTSCQTGVLVDRKTGKIFDGLITSLGSEFKKESNMIIKNFGAIDTSKNLIEVCAYCEVTQDIWTGSGFKPIE</sequence>
<accession>A0ABW7MYB1</accession>
<dbReference type="EMBL" id="JBAWKB010000001">
    <property type="protein sequence ID" value="MFH6770758.1"/>
    <property type="molecule type" value="Genomic_DNA"/>
</dbReference>
<comment type="caution">
    <text evidence="1">The sequence shown here is derived from an EMBL/GenBank/DDBJ whole genome shotgun (WGS) entry which is preliminary data.</text>
</comment>
<evidence type="ECO:0000313" key="1">
    <source>
        <dbReference type="EMBL" id="MFH6770758.1"/>
    </source>
</evidence>
<proteinExistence type="predicted"/>